<dbReference type="InterPro" id="IPR036366">
    <property type="entry name" value="PGBDSf"/>
</dbReference>
<feature type="domain" description="MurNAc-LAA" evidence="2">
    <location>
        <begin position="63"/>
        <end position="171"/>
    </location>
</feature>
<dbReference type="SUPFAM" id="SSF47090">
    <property type="entry name" value="PGBD-like"/>
    <property type="match status" value="1"/>
</dbReference>
<dbReference type="Proteomes" id="UP000307756">
    <property type="component" value="Unassembled WGS sequence"/>
</dbReference>
<dbReference type="RefSeq" id="WP_136833565.1">
    <property type="nucleotide sequence ID" value="NZ_SWBM01000009.1"/>
</dbReference>
<dbReference type="PANTHER" id="PTHR30404:SF0">
    <property type="entry name" value="N-ACETYLMURAMOYL-L-ALANINE AMIDASE AMIC"/>
    <property type="match status" value="1"/>
</dbReference>
<sequence length="323" mass="34903">MVKLFIDPGHGGSDSGAVGNGLREKDLTLTIAKKVRDLLANYENTQVRLSRDTDIFISLNGRAEMANDWGADYFMSIHINASGGTGFETYIHTRASSASVSYQDVIHPAIVSSIDLRDRGQKSANYAVLRETTMPAILTENGFIDNASDASRLKSDAFLNNVAKGHVDGLVKAFGLKKKTATQPTPPKSASRPTNPIATFQQWLNDTYRTGLAVDGLAGPKTRAAAVKGIQTELNKQYKAGLAVDGEWGPKTEAAFRSVDKGDRGNLPYIIQGLLYGFGYSPDGLDGIFGENTRDAVLAFQKDRKLTQDGIVGKNTMEKLVAQ</sequence>
<accession>A0A4U1D0U3</accession>
<dbReference type="Pfam" id="PF01471">
    <property type="entry name" value="PG_binding_1"/>
    <property type="match status" value="1"/>
</dbReference>
<comment type="caution">
    <text evidence="3">The sequence shown here is derived from an EMBL/GenBank/DDBJ whole genome shotgun (WGS) entry which is preliminary data.</text>
</comment>
<dbReference type="GO" id="GO:0009253">
    <property type="term" value="P:peptidoglycan catabolic process"/>
    <property type="evidence" value="ECO:0007669"/>
    <property type="project" value="InterPro"/>
</dbReference>
<protein>
    <recommendedName>
        <fullName evidence="2">MurNAc-LAA domain-containing protein</fullName>
    </recommendedName>
</protein>
<dbReference type="InterPro" id="IPR002508">
    <property type="entry name" value="MurNAc-LAA_cat"/>
</dbReference>
<dbReference type="CDD" id="cd02696">
    <property type="entry name" value="MurNAc-LAA"/>
    <property type="match status" value="1"/>
</dbReference>
<dbReference type="GO" id="GO:0008745">
    <property type="term" value="F:N-acetylmuramoyl-L-alanine amidase activity"/>
    <property type="evidence" value="ECO:0007669"/>
    <property type="project" value="InterPro"/>
</dbReference>
<evidence type="ECO:0000313" key="4">
    <source>
        <dbReference type="Proteomes" id="UP000307756"/>
    </source>
</evidence>
<dbReference type="InterPro" id="IPR036365">
    <property type="entry name" value="PGBD-like_sf"/>
</dbReference>
<keyword evidence="1" id="KW-0378">Hydrolase</keyword>
<dbReference type="Pfam" id="PF01520">
    <property type="entry name" value="Amidase_3"/>
    <property type="match status" value="1"/>
</dbReference>
<dbReference type="PANTHER" id="PTHR30404">
    <property type="entry name" value="N-ACETYLMURAMOYL-L-ALANINE AMIDASE"/>
    <property type="match status" value="1"/>
</dbReference>
<dbReference type="OrthoDB" id="9763643at2"/>
<reference evidence="3 4" key="1">
    <citation type="journal article" date="2011" name="J. Microbiol.">
        <title>Bacillus kyonggiensis sp. nov., isolated from soil of a lettuce field.</title>
        <authorList>
            <person name="Dong K."/>
            <person name="Lee S."/>
        </authorList>
    </citation>
    <scope>NUCLEOTIDE SEQUENCE [LARGE SCALE GENOMIC DNA]</scope>
    <source>
        <strain evidence="3 4">NB22</strain>
    </source>
</reference>
<dbReference type="SMART" id="SM00646">
    <property type="entry name" value="Ami_3"/>
    <property type="match status" value="1"/>
</dbReference>
<proteinExistence type="predicted"/>
<dbReference type="AlphaFoldDB" id="A0A4U1D0U3"/>
<dbReference type="EMBL" id="SWBM01000009">
    <property type="protein sequence ID" value="TKC14362.1"/>
    <property type="molecule type" value="Genomic_DNA"/>
</dbReference>
<dbReference type="SUPFAM" id="SSF53187">
    <property type="entry name" value="Zn-dependent exopeptidases"/>
    <property type="match status" value="1"/>
</dbReference>
<dbReference type="Gene3D" id="3.40.630.40">
    <property type="entry name" value="Zn-dependent exopeptidases"/>
    <property type="match status" value="1"/>
</dbReference>
<keyword evidence="4" id="KW-1185">Reference proteome</keyword>
<evidence type="ECO:0000256" key="1">
    <source>
        <dbReference type="ARBA" id="ARBA00022801"/>
    </source>
</evidence>
<organism evidence="3 4">
    <name type="scientific">Robertmurraya kyonggiensis</name>
    <dbReference type="NCBI Taxonomy" id="1037680"/>
    <lineage>
        <taxon>Bacteria</taxon>
        <taxon>Bacillati</taxon>
        <taxon>Bacillota</taxon>
        <taxon>Bacilli</taxon>
        <taxon>Bacillales</taxon>
        <taxon>Bacillaceae</taxon>
        <taxon>Robertmurraya</taxon>
    </lineage>
</organism>
<dbReference type="InterPro" id="IPR002477">
    <property type="entry name" value="Peptidoglycan-bd-like"/>
</dbReference>
<dbReference type="InterPro" id="IPR050695">
    <property type="entry name" value="N-acetylmuramoyl_amidase_3"/>
</dbReference>
<dbReference type="Gene3D" id="1.10.101.10">
    <property type="entry name" value="PGBD-like superfamily/PGBD"/>
    <property type="match status" value="2"/>
</dbReference>
<name>A0A4U1D0U3_9BACI</name>
<gene>
    <name evidence="3" type="ORF">FA727_21620</name>
</gene>
<dbReference type="GO" id="GO:0030288">
    <property type="term" value="C:outer membrane-bounded periplasmic space"/>
    <property type="evidence" value="ECO:0007669"/>
    <property type="project" value="TreeGrafter"/>
</dbReference>
<evidence type="ECO:0000259" key="2">
    <source>
        <dbReference type="SMART" id="SM00646"/>
    </source>
</evidence>
<evidence type="ECO:0000313" key="3">
    <source>
        <dbReference type="EMBL" id="TKC14362.1"/>
    </source>
</evidence>